<evidence type="ECO:0000256" key="4">
    <source>
        <dbReference type="ARBA" id="ARBA00023002"/>
    </source>
</evidence>
<reference evidence="9 10" key="2">
    <citation type="journal article" date="2017" name="Genome Biol.">
        <title>New reference genome sequences of hot pepper reveal the massive evolution of plant disease-resistance genes by retroduplication.</title>
        <authorList>
            <person name="Kim S."/>
            <person name="Park J."/>
            <person name="Yeom S.I."/>
            <person name="Kim Y.M."/>
            <person name="Seo E."/>
            <person name="Kim K.T."/>
            <person name="Kim M.S."/>
            <person name="Lee J.M."/>
            <person name="Cheong K."/>
            <person name="Shin H.S."/>
            <person name="Kim S.B."/>
            <person name="Han K."/>
            <person name="Lee J."/>
            <person name="Park M."/>
            <person name="Lee H.A."/>
            <person name="Lee H.Y."/>
            <person name="Lee Y."/>
            <person name="Oh S."/>
            <person name="Lee J.H."/>
            <person name="Choi E."/>
            <person name="Choi E."/>
            <person name="Lee S.E."/>
            <person name="Jeon J."/>
            <person name="Kim H."/>
            <person name="Choi G."/>
            <person name="Song H."/>
            <person name="Lee J."/>
            <person name="Lee S.C."/>
            <person name="Kwon J.K."/>
            <person name="Lee H.Y."/>
            <person name="Koo N."/>
            <person name="Hong Y."/>
            <person name="Kim R.W."/>
            <person name="Kang W.H."/>
            <person name="Huh J.H."/>
            <person name="Kang B.C."/>
            <person name="Yang T.J."/>
            <person name="Lee Y.H."/>
            <person name="Bennetzen J.L."/>
            <person name="Choi D."/>
        </authorList>
    </citation>
    <scope>NUCLEOTIDE SEQUENCE [LARGE SCALE GENOMIC DNA]</scope>
    <source>
        <strain evidence="10">cv. CM334</strain>
    </source>
</reference>
<proteinExistence type="inferred from homology"/>
<keyword evidence="4 8" id="KW-0560">Oxidoreductase</keyword>
<dbReference type="PROSITE" id="PS00086">
    <property type="entry name" value="CYTOCHROME_P450"/>
    <property type="match status" value="1"/>
</dbReference>
<dbReference type="GO" id="GO:0020037">
    <property type="term" value="F:heme binding"/>
    <property type="evidence" value="ECO:0007669"/>
    <property type="project" value="InterPro"/>
</dbReference>
<dbReference type="Gene3D" id="1.10.630.10">
    <property type="entry name" value="Cytochrome P450"/>
    <property type="match status" value="1"/>
</dbReference>
<evidence type="ECO:0000313" key="10">
    <source>
        <dbReference type="Proteomes" id="UP000222542"/>
    </source>
</evidence>
<dbReference type="Pfam" id="PF00067">
    <property type="entry name" value="p450"/>
    <property type="match status" value="1"/>
</dbReference>
<evidence type="ECO:0000256" key="2">
    <source>
        <dbReference type="ARBA" id="ARBA00022617"/>
    </source>
</evidence>
<dbReference type="EMBL" id="AYRZ02000001">
    <property type="protein sequence ID" value="PHT93083.1"/>
    <property type="molecule type" value="Genomic_DNA"/>
</dbReference>
<organism evidence="9 10">
    <name type="scientific">Capsicum annuum</name>
    <name type="common">Capsicum pepper</name>
    <dbReference type="NCBI Taxonomy" id="4072"/>
    <lineage>
        <taxon>Eukaryota</taxon>
        <taxon>Viridiplantae</taxon>
        <taxon>Streptophyta</taxon>
        <taxon>Embryophyta</taxon>
        <taxon>Tracheophyta</taxon>
        <taxon>Spermatophyta</taxon>
        <taxon>Magnoliopsida</taxon>
        <taxon>eudicotyledons</taxon>
        <taxon>Gunneridae</taxon>
        <taxon>Pentapetalae</taxon>
        <taxon>asterids</taxon>
        <taxon>lamiids</taxon>
        <taxon>Solanales</taxon>
        <taxon>Solanaceae</taxon>
        <taxon>Solanoideae</taxon>
        <taxon>Capsiceae</taxon>
        <taxon>Capsicum</taxon>
    </lineage>
</organism>
<dbReference type="PRINTS" id="PR00463">
    <property type="entry name" value="EP450I"/>
</dbReference>
<comment type="caution">
    <text evidence="9">The sequence shown here is derived from an EMBL/GenBank/DDBJ whole genome shotgun (WGS) entry which is preliminary data.</text>
</comment>
<dbReference type="InterPro" id="IPR001128">
    <property type="entry name" value="Cyt_P450"/>
</dbReference>
<feature type="binding site" description="axial binding residue" evidence="7">
    <location>
        <position position="56"/>
    </location>
    <ligand>
        <name>heme</name>
        <dbReference type="ChEBI" id="CHEBI:30413"/>
    </ligand>
    <ligandPart>
        <name>Fe</name>
        <dbReference type="ChEBI" id="CHEBI:18248"/>
    </ligandPart>
</feature>
<reference evidence="9 10" key="1">
    <citation type="journal article" date="2014" name="Nat. Genet.">
        <title>Genome sequence of the hot pepper provides insights into the evolution of pungency in Capsicum species.</title>
        <authorList>
            <person name="Kim S."/>
            <person name="Park M."/>
            <person name="Yeom S.I."/>
            <person name="Kim Y.M."/>
            <person name="Lee J.M."/>
            <person name="Lee H.A."/>
            <person name="Seo E."/>
            <person name="Choi J."/>
            <person name="Cheong K."/>
            <person name="Kim K.T."/>
            <person name="Jung K."/>
            <person name="Lee G.W."/>
            <person name="Oh S.K."/>
            <person name="Bae C."/>
            <person name="Kim S.B."/>
            <person name="Lee H.Y."/>
            <person name="Kim S.Y."/>
            <person name="Kim M.S."/>
            <person name="Kang B.C."/>
            <person name="Jo Y.D."/>
            <person name="Yang H.B."/>
            <person name="Jeong H.J."/>
            <person name="Kang W.H."/>
            <person name="Kwon J.K."/>
            <person name="Shin C."/>
            <person name="Lim J.Y."/>
            <person name="Park J.H."/>
            <person name="Huh J.H."/>
            <person name="Kim J.S."/>
            <person name="Kim B.D."/>
            <person name="Cohen O."/>
            <person name="Paran I."/>
            <person name="Suh M.C."/>
            <person name="Lee S.B."/>
            <person name="Kim Y.K."/>
            <person name="Shin Y."/>
            <person name="Noh S.J."/>
            <person name="Park J."/>
            <person name="Seo Y.S."/>
            <person name="Kwon S.Y."/>
            <person name="Kim H.A."/>
            <person name="Park J.M."/>
            <person name="Kim H.J."/>
            <person name="Choi S.B."/>
            <person name="Bosland P.W."/>
            <person name="Reeves G."/>
            <person name="Jo S.H."/>
            <person name="Lee B.W."/>
            <person name="Cho H.T."/>
            <person name="Choi H.S."/>
            <person name="Lee M.S."/>
            <person name="Yu Y."/>
            <person name="Do Choi Y."/>
            <person name="Park B.S."/>
            <person name="van Deynze A."/>
            <person name="Ashrafi H."/>
            <person name="Hill T."/>
            <person name="Kim W.T."/>
            <person name="Pai H.S."/>
            <person name="Ahn H.K."/>
            <person name="Yeam I."/>
            <person name="Giovannoni J.J."/>
            <person name="Rose J.K."/>
            <person name="Sorensen I."/>
            <person name="Lee S.J."/>
            <person name="Kim R.W."/>
            <person name="Choi I.Y."/>
            <person name="Choi B.S."/>
            <person name="Lim J.S."/>
            <person name="Lee Y.H."/>
            <person name="Choi D."/>
        </authorList>
    </citation>
    <scope>NUCLEOTIDE SEQUENCE [LARGE SCALE GENOMIC DNA]</scope>
    <source>
        <strain evidence="10">cv. CM334</strain>
    </source>
</reference>
<keyword evidence="6 8" id="KW-0503">Monooxygenase</keyword>
<evidence type="ECO:0000256" key="6">
    <source>
        <dbReference type="ARBA" id="ARBA00023033"/>
    </source>
</evidence>
<evidence type="ECO:0000256" key="7">
    <source>
        <dbReference type="PIRSR" id="PIRSR602401-1"/>
    </source>
</evidence>
<dbReference type="GO" id="GO:0016705">
    <property type="term" value="F:oxidoreductase activity, acting on paired donors, with incorporation or reduction of molecular oxygen"/>
    <property type="evidence" value="ECO:0007669"/>
    <property type="project" value="InterPro"/>
</dbReference>
<dbReference type="OMA" id="WELSIGV"/>
<comment type="cofactor">
    <cofactor evidence="7">
        <name>heme</name>
        <dbReference type="ChEBI" id="CHEBI:30413"/>
    </cofactor>
</comment>
<dbReference type="InterPro" id="IPR036396">
    <property type="entry name" value="Cyt_P450_sf"/>
</dbReference>
<keyword evidence="10" id="KW-1185">Reference proteome</keyword>
<keyword evidence="3 7" id="KW-0479">Metal-binding</keyword>
<dbReference type="SMR" id="A0A2G3AFW8"/>
<dbReference type="PANTHER" id="PTHR47953:SF21">
    <property type="entry name" value="CYTOCHROME P450 71D7"/>
    <property type="match status" value="1"/>
</dbReference>
<dbReference type="InterPro" id="IPR002401">
    <property type="entry name" value="Cyt_P450_E_grp-I"/>
</dbReference>
<evidence type="ECO:0000256" key="1">
    <source>
        <dbReference type="ARBA" id="ARBA00010617"/>
    </source>
</evidence>
<dbReference type="InterPro" id="IPR017972">
    <property type="entry name" value="Cyt_P450_CS"/>
</dbReference>
<comment type="similarity">
    <text evidence="1 8">Belongs to the cytochrome P450 family.</text>
</comment>
<dbReference type="PANTHER" id="PTHR47953">
    <property type="entry name" value="OS08G0105600 PROTEIN"/>
    <property type="match status" value="1"/>
</dbReference>
<protein>
    <submittedName>
        <fullName evidence="9">Uncharacterized protein</fullName>
    </submittedName>
</protein>
<dbReference type="AlphaFoldDB" id="A0A2G3AFW8"/>
<evidence type="ECO:0000313" key="9">
    <source>
        <dbReference type="EMBL" id="PHT93083.1"/>
    </source>
</evidence>
<name>A0A2G3AFW8_CAPAN</name>
<evidence type="ECO:0000256" key="5">
    <source>
        <dbReference type="ARBA" id="ARBA00023004"/>
    </source>
</evidence>
<sequence>MDTRTIPLKAKVIVNGWVIARDPESWDDPERFENSCVDFNGNHFQFIPFGAGSKMCPGMHFGLANVVYPSAQLLYHFDWQLPYGLQPKDLDMTETCGISAARKNDLHLIATPHDLSQY</sequence>
<dbReference type="Gramene" id="PHT93083">
    <property type="protein sequence ID" value="PHT93083"/>
    <property type="gene ID" value="T459_00965"/>
</dbReference>
<evidence type="ECO:0000256" key="3">
    <source>
        <dbReference type="ARBA" id="ARBA00022723"/>
    </source>
</evidence>
<gene>
    <name evidence="9" type="ORF">T459_00965</name>
</gene>
<keyword evidence="2 7" id="KW-0349">Heme</keyword>
<keyword evidence="5 7" id="KW-0408">Iron</keyword>
<dbReference type="InterPro" id="IPR052306">
    <property type="entry name" value="CYP450_71D"/>
</dbReference>
<accession>A0A2G3AFW8</accession>
<dbReference type="GO" id="GO:0004497">
    <property type="term" value="F:monooxygenase activity"/>
    <property type="evidence" value="ECO:0007669"/>
    <property type="project" value="UniProtKB-KW"/>
</dbReference>
<dbReference type="GO" id="GO:0005506">
    <property type="term" value="F:iron ion binding"/>
    <property type="evidence" value="ECO:0007669"/>
    <property type="project" value="InterPro"/>
</dbReference>
<dbReference type="Proteomes" id="UP000222542">
    <property type="component" value="Unassembled WGS sequence"/>
</dbReference>
<evidence type="ECO:0000256" key="8">
    <source>
        <dbReference type="RuleBase" id="RU000461"/>
    </source>
</evidence>
<dbReference type="SUPFAM" id="SSF48264">
    <property type="entry name" value="Cytochrome P450"/>
    <property type="match status" value="1"/>
</dbReference>